<dbReference type="PROSITE" id="PS51379">
    <property type="entry name" value="4FE4S_FER_2"/>
    <property type="match status" value="2"/>
</dbReference>
<dbReference type="EMBL" id="FUWG01000015">
    <property type="protein sequence ID" value="SJZ63784.1"/>
    <property type="molecule type" value="Genomic_DNA"/>
</dbReference>
<reference evidence="6 7" key="1">
    <citation type="submission" date="2017-02" db="EMBL/GenBank/DDBJ databases">
        <authorList>
            <person name="Peterson S.W."/>
        </authorList>
    </citation>
    <scope>NUCLEOTIDE SEQUENCE [LARGE SCALE GENOMIC DNA]</scope>
    <source>
        <strain evidence="6 7">ATCC BAA-908</strain>
    </source>
</reference>
<evidence type="ECO:0000256" key="1">
    <source>
        <dbReference type="ARBA" id="ARBA00022723"/>
    </source>
</evidence>
<dbReference type="InterPro" id="IPR006058">
    <property type="entry name" value="2Fe2S_fd_BS"/>
</dbReference>
<dbReference type="CDD" id="cd00207">
    <property type="entry name" value="fer2"/>
    <property type="match status" value="1"/>
</dbReference>
<protein>
    <submittedName>
        <fullName evidence="6">4Fe-4S dicluster domain-containing protein</fullName>
    </submittedName>
</protein>
<accession>A0A1T4MAR2</accession>
<gene>
    <name evidence="6" type="ORF">SAMN02745149_01900</name>
</gene>
<dbReference type="Proteomes" id="UP000190423">
    <property type="component" value="Unassembled WGS sequence"/>
</dbReference>
<feature type="domain" description="2Fe-2S ferredoxin-type" evidence="4">
    <location>
        <begin position="5"/>
        <end position="83"/>
    </location>
</feature>
<dbReference type="GO" id="GO:0051537">
    <property type="term" value="F:2 iron, 2 sulfur cluster binding"/>
    <property type="evidence" value="ECO:0007669"/>
    <property type="project" value="InterPro"/>
</dbReference>
<proteinExistence type="predicted"/>
<dbReference type="InterPro" id="IPR001041">
    <property type="entry name" value="2Fe-2S_ferredoxin-type"/>
</dbReference>
<evidence type="ECO:0000256" key="3">
    <source>
        <dbReference type="ARBA" id="ARBA00023014"/>
    </source>
</evidence>
<dbReference type="AlphaFoldDB" id="A0A1T4MAR2"/>
<dbReference type="OrthoDB" id="9800558at2"/>
<dbReference type="Gene3D" id="3.10.20.30">
    <property type="match status" value="1"/>
</dbReference>
<dbReference type="InterPro" id="IPR017896">
    <property type="entry name" value="4Fe4S_Fe-S-bd"/>
</dbReference>
<dbReference type="PROSITE" id="PS51085">
    <property type="entry name" value="2FE2S_FER_2"/>
    <property type="match status" value="1"/>
</dbReference>
<name>A0A1T4MAR2_TREPO</name>
<feature type="domain" description="4Fe-4S ferredoxin-type" evidence="5">
    <location>
        <begin position="101"/>
        <end position="132"/>
    </location>
</feature>
<dbReference type="RefSeq" id="WP_078933801.1">
    <property type="nucleotide sequence ID" value="NZ_FUWG01000015.1"/>
</dbReference>
<dbReference type="GeneID" id="78317180"/>
<dbReference type="InterPro" id="IPR017900">
    <property type="entry name" value="4Fe4S_Fe_S_CS"/>
</dbReference>
<evidence type="ECO:0000259" key="5">
    <source>
        <dbReference type="PROSITE" id="PS51379"/>
    </source>
</evidence>
<evidence type="ECO:0000259" key="4">
    <source>
        <dbReference type="PROSITE" id="PS51085"/>
    </source>
</evidence>
<dbReference type="SUPFAM" id="SSF46548">
    <property type="entry name" value="alpha-helical ferredoxin"/>
    <property type="match status" value="1"/>
</dbReference>
<evidence type="ECO:0000313" key="7">
    <source>
        <dbReference type="Proteomes" id="UP000190423"/>
    </source>
</evidence>
<dbReference type="InterPro" id="IPR036010">
    <property type="entry name" value="2Fe-2S_ferredoxin-like_sf"/>
</dbReference>
<sequence length="229" mass="25610">MAEKEMATIYIFGKKYDVPAELTIMNAMEYAGYQLKRGCGCRNGFCGACATIYRIKGQNQLQTCLACSKKVENDMYIATLPFFPLVKQVYDINKVKPEQAVMMQLYPEIYACVGCNACTRACPQGLSTMQYIAYAQRGDFAKCADLSFDCVMCGCCSSRCPAGISHPQVAELARRINGKYIQPQTQHLIDRVAEIDSGKCEEEIKKLIAMCTGDKAQIKNLYNNRDIEK</sequence>
<dbReference type="Pfam" id="PF12838">
    <property type="entry name" value="Fer4_7"/>
    <property type="match status" value="1"/>
</dbReference>
<keyword evidence="7" id="KW-1185">Reference proteome</keyword>
<evidence type="ECO:0000313" key="6">
    <source>
        <dbReference type="EMBL" id="SJZ63784.1"/>
    </source>
</evidence>
<dbReference type="InterPro" id="IPR012675">
    <property type="entry name" value="Beta-grasp_dom_sf"/>
</dbReference>
<dbReference type="PROSITE" id="PS00197">
    <property type="entry name" value="2FE2S_FER_1"/>
    <property type="match status" value="1"/>
</dbReference>
<dbReference type="Gene3D" id="3.30.70.20">
    <property type="match status" value="1"/>
</dbReference>
<keyword evidence="3" id="KW-0411">Iron-sulfur</keyword>
<organism evidence="6 7">
    <name type="scientific">Treponema porcinum</name>
    <dbReference type="NCBI Taxonomy" id="261392"/>
    <lineage>
        <taxon>Bacteria</taxon>
        <taxon>Pseudomonadati</taxon>
        <taxon>Spirochaetota</taxon>
        <taxon>Spirochaetia</taxon>
        <taxon>Spirochaetales</taxon>
        <taxon>Treponemataceae</taxon>
        <taxon>Treponema</taxon>
    </lineage>
</organism>
<keyword evidence="1" id="KW-0479">Metal-binding</keyword>
<dbReference type="GO" id="GO:0046872">
    <property type="term" value="F:metal ion binding"/>
    <property type="evidence" value="ECO:0007669"/>
    <property type="project" value="UniProtKB-KW"/>
</dbReference>
<dbReference type="SUPFAM" id="SSF54292">
    <property type="entry name" value="2Fe-2S ferredoxin-like"/>
    <property type="match status" value="1"/>
</dbReference>
<keyword evidence="2" id="KW-0408">Iron</keyword>
<evidence type="ECO:0000256" key="2">
    <source>
        <dbReference type="ARBA" id="ARBA00023004"/>
    </source>
</evidence>
<dbReference type="STRING" id="261392.SAMN02745149_01900"/>
<dbReference type="PROSITE" id="PS00198">
    <property type="entry name" value="4FE4S_FER_1"/>
    <property type="match status" value="1"/>
</dbReference>
<feature type="domain" description="4Fe-4S ferredoxin-type" evidence="5">
    <location>
        <begin position="140"/>
        <end position="170"/>
    </location>
</feature>